<dbReference type="AlphaFoldDB" id="A0A0A2C4I4"/>
<proteinExistence type="predicted"/>
<comment type="caution">
    <text evidence="1">The sequence shown here is derived from an EMBL/GenBank/DDBJ whole genome shotgun (WGS) entry which is preliminary data.</text>
</comment>
<sequence length="220" mass="25101">MCDFIKPTLKLANQQTPVIIETMKTSNLVATLSKEFINESNNDKSCGESGYLNCFIAKDASRKLDFLILVIETLQINATDYLFSMANNIGLSDEFTSRVQFWKIRCSNPLRKSHTFSSLTSEQLDSLVELISSMAENLYPLIRQLLSSKESKTLNQERWFLFSSRLKSLISERMNVKRSYITSLLNDDKHEFFRQLLVILSLSCGKGGACRLKASLYHQS</sequence>
<accession>A0A0A2C4I4</accession>
<protein>
    <submittedName>
        <fullName evidence="1">Uncharacterized protein</fullName>
    </submittedName>
</protein>
<name>A0A0A2C4I4_PROMR</name>
<organism evidence="1 2">
    <name type="scientific">Prochlorococcus marinus str. PAC1</name>
    <dbReference type="NCBI Taxonomy" id="59924"/>
    <lineage>
        <taxon>Bacteria</taxon>
        <taxon>Bacillati</taxon>
        <taxon>Cyanobacteriota</taxon>
        <taxon>Cyanophyceae</taxon>
        <taxon>Synechococcales</taxon>
        <taxon>Prochlorococcaceae</taxon>
        <taxon>Prochlorococcus</taxon>
    </lineage>
</organism>
<dbReference type="Proteomes" id="UP000030392">
    <property type="component" value="Unassembled WGS sequence"/>
</dbReference>
<gene>
    <name evidence="1" type="ORF">EV03_2198</name>
</gene>
<dbReference type="Pfam" id="PF11237">
    <property type="entry name" value="DUF3038"/>
    <property type="match status" value="1"/>
</dbReference>
<evidence type="ECO:0000313" key="1">
    <source>
        <dbReference type="EMBL" id="KGG19810.1"/>
    </source>
</evidence>
<reference evidence="2" key="1">
    <citation type="journal article" date="2014" name="Sci. Data">
        <title>Genomes of diverse isolates of the marine cyanobacterium Prochlorococcus.</title>
        <authorList>
            <person name="Biller S."/>
            <person name="Berube P."/>
            <person name="Thompson J."/>
            <person name="Kelly L."/>
            <person name="Roggensack S."/>
            <person name="Awad L."/>
            <person name="Roache-Johnson K."/>
            <person name="Ding H."/>
            <person name="Giovannoni S.J."/>
            <person name="Moore L.R."/>
            <person name="Chisholm S.W."/>
        </authorList>
    </citation>
    <scope>NUCLEOTIDE SEQUENCE [LARGE SCALE GENOMIC DNA]</scope>
    <source>
        <strain evidence="2">PAC1</strain>
    </source>
</reference>
<evidence type="ECO:0000313" key="2">
    <source>
        <dbReference type="Proteomes" id="UP000030392"/>
    </source>
</evidence>
<dbReference type="InterPro" id="IPR021399">
    <property type="entry name" value="DUF3038"/>
</dbReference>
<dbReference type="RefSeq" id="WP_036907698.1">
    <property type="nucleotide sequence ID" value="NZ_CP138967.1"/>
</dbReference>
<dbReference type="EMBL" id="JNAX01000015">
    <property type="protein sequence ID" value="KGG19810.1"/>
    <property type="molecule type" value="Genomic_DNA"/>
</dbReference>